<gene>
    <name evidence="2" type="primary">spoIIIAG</name>
    <name evidence="2" type="ORF">G3M99_01650</name>
</gene>
<protein>
    <submittedName>
        <fullName evidence="2">Stage III sporulation protein AG</fullName>
    </submittedName>
</protein>
<keyword evidence="1" id="KW-0812">Transmembrane</keyword>
<comment type="caution">
    <text evidence="2">The sequence shown here is derived from an EMBL/GenBank/DDBJ whole genome shotgun (WGS) entry which is preliminary data.</text>
</comment>
<name>A0A6M0H065_9CLOT</name>
<dbReference type="AlphaFoldDB" id="A0A6M0H065"/>
<keyword evidence="1" id="KW-0472">Membrane</keyword>
<sequence length="231" mass="25722">MDFEKIKAKFFSESKENGINQQCIGKDNNKDENKNGNKSKGKMYNLLILFFIGVALLFMGNFFKQNSQGEIMGDKNSSDITATVQEENKEEITEATMETSNYKEKVQGELISILEKIDGVGRVEAMIYFESGEEQVPALNINDSKSNTTEKDTVGGERSINQENGGSTVVMSNEGSKTEPLIVKTYNPKITGICVVAEGASDKITELRVRQAVTNLFDLEEEKVQVYPMKN</sequence>
<accession>A0A6M0H065</accession>
<dbReference type="NCBIfam" id="TIGR02830">
    <property type="entry name" value="spore_III_AG"/>
    <property type="match status" value="1"/>
</dbReference>
<organism evidence="2 3">
    <name type="scientific">Clostridium senegalense</name>
    <dbReference type="NCBI Taxonomy" id="1465809"/>
    <lineage>
        <taxon>Bacteria</taxon>
        <taxon>Bacillati</taxon>
        <taxon>Bacillota</taxon>
        <taxon>Clostridia</taxon>
        <taxon>Eubacteriales</taxon>
        <taxon>Clostridiaceae</taxon>
        <taxon>Clostridium</taxon>
    </lineage>
</organism>
<dbReference type="Proteomes" id="UP000481872">
    <property type="component" value="Unassembled WGS sequence"/>
</dbReference>
<dbReference type="RefSeq" id="WP_082761147.1">
    <property type="nucleotide sequence ID" value="NZ_JAAGPU010000001.1"/>
</dbReference>
<evidence type="ECO:0000313" key="3">
    <source>
        <dbReference type="Proteomes" id="UP000481872"/>
    </source>
</evidence>
<keyword evidence="3" id="KW-1185">Reference proteome</keyword>
<evidence type="ECO:0000256" key="1">
    <source>
        <dbReference type="SAM" id="Phobius"/>
    </source>
</evidence>
<dbReference type="EMBL" id="JAAGPU010000001">
    <property type="protein sequence ID" value="NEU03578.1"/>
    <property type="molecule type" value="Genomic_DNA"/>
</dbReference>
<reference evidence="2 3" key="1">
    <citation type="submission" date="2020-02" db="EMBL/GenBank/DDBJ databases">
        <title>Genome assembly of a novel Clostridium senegalense strain.</title>
        <authorList>
            <person name="Gupta T.B."/>
            <person name="Jauregui R."/>
            <person name="Maclean P."/>
            <person name="Nawarathana A."/>
            <person name="Brightwell G."/>
        </authorList>
    </citation>
    <scope>NUCLEOTIDE SEQUENCE [LARGE SCALE GENOMIC DNA]</scope>
    <source>
        <strain evidence="2 3">AGRFS4</strain>
    </source>
</reference>
<proteinExistence type="predicted"/>
<dbReference type="InterPro" id="IPR014195">
    <property type="entry name" value="Spore_III_AG"/>
</dbReference>
<evidence type="ECO:0000313" key="2">
    <source>
        <dbReference type="EMBL" id="NEU03578.1"/>
    </source>
</evidence>
<feature type="transmembrane region" description="Helical" evidence="1">
    <location>
        <begin position="43"/>
        <end position="63"/>
    </location>
</feature>
<keyword evidence="1" id="KW-1133">Transmembrane helix</keyword>